<feature type="domain" description="Protein kinase" evidence="7">
    <location>
        <begin position="20"/>
        <end position="304"/>
    </location>
</feature>
<keyword evidence="2" id="KW-0808">Transferase</keyword>
<evidence type="ECO:0000256" key="2">
    <source>
        <dbReference type="ARBA" id="ARBA00022679"/>
    </source>
</evidence>
<reference evidence="8 9" key="1">
    <citation type="submission" date="2021-02" db="EMBL/GenBank/DDBJ databases">
        <title>De Novo genome assembly of isolated myxobacteria.</title>
        <authorList>
            <person name="Stevens D.C."/>
        </authorList>
    </citation>
    <scope>NUCLEOTIDE SEQUENCE [LARGE SCALE GENOMIC DNA]</scope>
    <source>
        <strain evidence="9">SCPEA02</strain>
    </source>
</reference>
<proteinExistence type="predicted"/>
<feature type="region of interest" description="Disordered" evidence="6">
    <location>
        <begin position="450"/>
        <end position="475"/>
    </location>
</feature>
<dbReference type="PROSITE" id="PS50011">
    <property type="entry name" value="PROTEIN_KINASE_DOM"/>
    <property type="match status" value="1"/>
</dbReference>
<dbReference type="InterPro" id="IPR050660">
    <property type="entry name" value="NEK_Ser/Thr_kinase"/>
</dbReference>
<dbReference type="EMBL" id="CP071090">
    <property type="protein sequence ID" value="QSQ26601.1"/>
    <property type="molecule type" value="Genomic_DNA"/>
</dbReference>
<keyword evidence="8" id="KW-0723">Serine/threonine-protein kinase</keyword>
<dbReference type="Proteomes" id="UP000662747">
    <property type="component" value="Chromosome"/>
</dbReference>
<evidence type="ECO:0000313" key="8">
    <source>
        <dbReference type="EMBL" id="QSQ26601.1"/>
    </source>
</evidence>
<dbReference type="CDD" id="cd14014">
    <property type="entry name" value="STKc_PknB_like"/>
    <property type="match status" value="1"/>
</dbReference>
<evidence type="ECO:0000313" key="9">
    <source>
        <dbReference type="Proteomes" id="UP000662747"/>
    </source>
</evidence>
<sequence length="475" mass="50745">MDSGPLHPSRLPRGTRVGPWQVLGLRGWGAYGAVYRALGVGDVPGPVALKVSLHPEEGRFAREVELLSRLHHPNVPRLVDHGHWWQPGGRAYPYLAMEWVEGASLYDWAQVQCPTSRQVLRVLASLARALAATHAVGGVHRDVKGDNVLVRAADGQVFLTDFGSGSYVGAALLTSPPFPPGTQPYRSPEAWRSVRLPFRPSDPPYAPGPADDVFALGMTAYRLVTDDYPPIPAMLEEVSHLWGPEGTGPVPPMGVNARCCEELSRLVTRMLSVRPEARGDAGELAELLEQAARGAGPEADVPLFIRKDLPAEEARSVPRQGRGPAPWPRLMAAAGLGAAMALGVAWMLSAPPHEKTEQGHASATEEAKDGGTVALGDAALTTPVSTTRAPSALSVIAVELPPKPLRGQLRPDASGRCAHRAQVAINGGCWVKLDIRLKDCDEPYYEHNGACYGPAYPPPRPTTSGPTKRPGDDAP</sequence>
<name>A0ABX7P839_9BACT</name>
<evidence type="ECO:0000256" key="5">
    <source>
        <dbReference type="ARBA" id="ARBA00022840"/>
    </source>
</evidence>
<evidence type="ECO:0000256" key="1">
    <source>
        <dbReference type="ARBA" id="ARBA00012513"/>
    </source>
</evidence>
<gene>
    <name evidence="8" type="ORF">JY651_17425</name>
</gene>
<evidence type="ECO:0000259" key="7">
    <source>
        <dbReference type="PROSITE" id="PS50011"/>
    </source>
</evidence>
<evidence type="ECO:0000256" key="6">
    <source>
        <dbReference type="SAM" id="MobiDB-lite"/>
    </source>
</evidence>
<dbReference type="Gene3D" id="3.30.200.20">
    <property type="entry name" value="Phosphorylase Kinase, domain 1"/>
    <property type="match status" value="1"/>
</dbReference>
<accession>A0ABX7P839</accession>
<dbReference type="Gene3D" id="1.10.510.10">
    <property type="entry name" value="Transferase(Phosphotransferase) domain 1"/>
    <property type="match status" value="1"/>
</dbReference>
<dbReference type="Pfam" id="PF00069">
    <property type="entry name" value="Pkinase"/>
    <property type="match status" value="1"/>
</dbReference>
<keyword evidence="5" id="KW-0067">ATP-binding</keyword>
<dbReference type="PANTHER" id="PTHR43671:SF13">
    <property type="entry name" value="SERINE_THREONINE-PROTEIN KINASE NEK2"/>
    <property type="match status" value="1"/>
</dbReference>
<dbReference type="EC" id="2.7.11.1" evidence="1"/>
<keyword evidence="9" id="KW-1185">Reference proteome</keyword>
<organism evidence="8 9">
    <name type="scientific">Pyxidicoccus parkwayensis</name>
    <dbReference type="NCBI Taxonomy" id="2813578"/>
    <lineage>
        <taxon>Bacteria</taxon>
        <taxon>Pseudomonadati</taxon>
        <taxon>Myxococcota</taxon>
        <taxon>Myxococcia</taxon>
        <taxon>Myxococcales</taxon>
        <taxon>Cystobacterineae</taxon>
        <taxon>Myxococcaceae</taxon>
        <taxon>Pyxidicoccus</taxon>
    </lineage>
</organism>
<dbReference type="SUPFAM" id="SSF56112">
    <property type="entry name" value="Protein kinase-like (PK-like)"/>
    <property type="match status" value="1"/>
</dbReference>
<keyword evidence="3" id="KW-0547">Nucleotide-binding</keyword>
<dbReference type="InterPro" id="IPR011009">
    <property type="entry name" value="Kinase-like_dom_sf"/>
</dbReference>
<dbReference type="GO" id="GO:0004674">
    <property type="term" value="F:protein serine/threonine kinase activity"/>
    <property type="evidence" value="ECO:0007669"/>
    <property type="project" value="UniProtKB-KW"/>
</dbReference>
<dbReference type="InterPro" id="IPR000719">
    <property type="entry name" value="Prot_kinase_dom"/>
</dbReference>
<evidence type="ECO:0000256" key="3">
    <source>
        <dbReference type="ARBA" id="ARBA00022741"/>
    </source>
</evidence>
<evidence type="ECO:0000256" key="4">
    <source>
        <dbReference type="ARBA" id="ARBA00022777"/>
    </source>
</evidence>
<dbReference type="PANTHER" id="PTHR43671">
    <property type="entry name" value="SERINE/THREONINE-PROTEIN KINASE NEK"/>
    <property type="match status" value="1"/>
</dbReference>
<keyword evidence="4 8" id="KW-0418">Kinase</keyword>
<protein>
    <recommendedName>
        <fullName evidence="1">non-specific serine/threonine protein kinase</fullName>
        <ecNumber evidence="1">2.7.11.1</ecNumber>
    </recommendedName>
</protein>
<dbReference type="SMART" id="SM00220">
    <property type="entry name" value="S_TKc"/>
    <property type="match status" value="1"/>
</dbReference>